<dbReference type="PANTHER" id="PTHR43133:SF8">
    <property type="entry name" value="RNA POLYMERASE SIGMA FACTOR HI_1459-RELATED"/>
    <property type="match status" value="1"/>
</dbReference>
<dbReference type="InterPro" id="IPR036388">
    <property type="entry name" value="WH-like_DNA-bd_sf"/>
</dbReference>
<dbReference type="InterPro" id="IPR013324">
    <property type="entry name" value="RNA_pol_sigma_r3/r4-like"/>
</dbReference>
<organism evidence="7 8">
    <name type="scientific">Sanguibacter antarcticus</name>
    <dbReference type="NCBI Taxonomy" id="372484"/>
    <lineage>
        <taxon>Bacteria</taxon>
        <taxon>Bacillati</taxon>
        <taxon>Actinomycetota</taxon>
        <taxon>Actinomycetes</taxon>
        <taxon>Micrococcales</taxon>
        <taxon>Sanguibacteraceae</taxon>
        <taxon>Sanguibacter</taxon>
    </lineage>
</organism>
<evidence type="ECO:0000313" key="7">
    <source>
        <dbReference type="EMBL" id="PFG34038.1"/>
    </source>
</evidence>
<keyword evidence="2" id="KW-0805">Transcription regulation</keyword>
<dbReference type="SUPFAM" id="SSF88659">
    <property type="entry name" value="Sigma3 and sigma4 domains of RNA polymerase sigma factors"/>
    <property type="match status" value="1"/>
</dbReference>
<evidence type="ECO:0000256" key="4">
    <source>
        <dbReference type="ARBA" id="ARBA00023125"/>
    </source>
</evidence>
<dbReference type="GO" id="GO:0006352">
    <property type="term" value="P:DNA-templated transcription initiation"/>
    <property type="evidence" value="ECO:0007669"/>
    <property type="project" value="InterPro"/>
</dbReference>
<proteinExistence type="inferred from homology"/>
<dbReference type="RefSeq" id="WP_245862381.1">
    <property type="nucleotide sequence ID" value="NZ_PDJG01000001.1"/>
</dbReference>
<evidence type="ECO:0000256" key="3">
    <source>
        <dbReference type="ARBA" id="ARBA00023082"/>
    </source>
</evidence>
<dbReference type="InterPro" id="IPR007627">
    <property type="entry name" value="RNA_pol_sigma70_r2"/>
</dbReference>
<comment type="caution">
    <text evidence="7">The sequence shown here is derived from an EMBL/GenBank/DDBJ whole genome shotgun (WGS) entry which is preliminary data.</text>
</comment>
<dbReference type="Proteomes" id="UP000225548">
    <property type="component" value="Unassembled WGS sequence"/>
</dbReference>
<comment type="similarity">
    <text evidence="1">Belongs to the sigma-70 factor family. ECF subfamily.</text>
</comment>
<dbReference type="Gene3D" id="1.10.10.10">
    <property type="entry name" value="Winged helix-like DNA-binding domain superfamily/Winged helix DNA-binding domain"/>
    <property type="match status" value="1"/>
</dbReference>
<accession>A0A2A9E503</accession>
<name>A0A2A9E503_9MICO</name>
<evidence type="ECO:0000259" key="6">
    <source>
        <dbReference type="Pfam" id="PF04542"/>
    </source>
</evidence>
<dbReference type="Gene3D" id="1.10.1740.10">
    <property type="match status" value="1"/>
</dbReference>
<dbReference type="InterPro" id="IPR013325">
    <property type="entry name" value="RNA_pol_sigma_r2"/>
</dbReference>
<dbReference type="AlphaFoldDB" id="A0A2A9E503"/>
<dbReference type="GO" id="GO:0003677">
    <property type="term" value="F:DNA binding"/>
    <property type="evidence" value="ECO:0007669"/>
    <property type="project" value="UniProtKB-KW"/>
</dbReference>
<reference evidence="7 8" key="1">
    <citation type="submission" date="2017-10" db="EMBL/GenBank/DDBJ databases">
        <title>Sequencing the genomes of 1000 actinobacteria strains.</title>
        <authorList>
            <person name="Klenk H.-P."/>
        </authorList>
    </citation>
    <scope>NUCLEOTIDE SEQUENCE [LARGE SCALE GENOMIC DNA]</scope>
    <source>
        <strain evidence="7 8">DSM 18966</strain>
    </source>
</reference>
<feature type="domain" description="RNA polymerase sigma-70 region 2" evidence="6">
    <location>
        <begin position="41"/>
        <end position="106"/>
    </location>
</feature>
<keyword evidence="3" id="KW-0731">Sigma factor</keyword>
<evidence type="ECO:0000313" key="8">
    <source>
        <dbReference type="Proteomes" id="UP000225548"/>
    </source>
</evidence>
<dbReference type="NCBIfam" id="TIGR02937">
    <property type="entry name" value="sigma70-ECF"/>
    <property type="match status" value="1"/>
</dbReference>
<evidence type="ECO:0000256" key="1">
    <source>
        <dbReference type="ARBA" id="ARBA00010641"/>
    </source>
</evidence>
<keyword evidence="4" id="KW-0238">DNA-binding</keyword>
<evidence type="ECO:0000256" key="2">
    <source>
        <dbReference type="ARBA" id="ARBA00023015"/>
    </source>
</evidence>
<dbReference type="PANTHER" id="PTHR43133">
    <property type="entry name" value="RNA POLYMERASE ECF-TYPE SIGMA FACTO"/>
    <property type="match status" value="1"/>
</dbReference>
<gene>
    <name evidence="7" type="ORF">ATL42_1937</name>
</gene>
<keyword evidence="8" id="KW-1185">Reference proteome</keyword>
<dbReference type="InterPro" id="IPR039425">
    <property type="entry name" value="RNA_pol_sigma-70-like"/>
</dbReference>
<protein>
    <submittedName>
        <fullName evidence="7">RNA polymerase sigma factor (Sigma-70 family)</fullName>
    </submittedName>
</protein>
<evidence type="ECO:0000256" key="5">
    <source>
        <dbReference type="ARBA" id="ARBA00023163"/>
    </source>
</evidence>
<dbReference type="Pfam" id="PF04542">
    <property type="entry name" value="Sigma70_r2"/>
    <property type="match status" value="1"/>
</dbReference>
<dbReference type="InterPro" id="IPR014284">
    <property type="entry name" value="RNA_pol_sigma-70_dom"/>
</dbReference>
<keyword evidence="5" id="KW-0804">Transcription</keyword>
<sequence length="209" mass="23380">MGIIADETSETGFARGGLAERASRALTAYRAGFPALMSEVVRETTPLLWHTIRSQGVDREVAEDLVQGVWLAFVRNMDSIRESDAVLQWLLVAARRAAWESVRQRRAEAARRALVDDLDRATPDVAEREPAPDVQVLTSERDRTLWERYSLLPERCQELLKLISLADRPDYKHISEALDMPVGSIGATRGRCLAKLRTLLAGDDVWGTP</sequence>
<dbReference type="EMBL" id="PDJG01000001">
    <property type="protein sequence ID" value="PFG34038.1"/>
    <property type="molecule type" value="Genomic_DNA"/>
</dbReference>
<dbReference type="SUPFAM" id="SSF88946">
    <property type="entry name" value="Sigma2 domain of RNA polymerase sigma factors"/>
    <property type="match status" value="1"/>
</dbReference>
<dbReference type="GO" id="GO:0016987">
    <property type="term" value="F:sigma factor activity"/>
    <property type="evidence" value="ECO:0007669"/>
    <property type="project" value="UniProtKB-KW"/>
</dbReference>